<feature type="transmembrane region" description="Helical" evidence="2">
    <location>
        <begin position="209"/>
        <end position="232"/>
    </location>
</feature>
<protein>
    <recommendedName>
        <fullName evidence="3">DUF8176 domain-containing protein</fullName>
    </recommendedName>
</protein>
<sequence length="374" mass="38672">MTGEGEDKGRESDRADFGPPTGDFGPPVSEFGPPVSEFGPPVSEFGPPTGDLPVQGWQPAGAENPELAWRPADGAPGTAPEPPTVPAPPPQYRAPDSSTPAYPATGDSAPVTRPRPGADDATVRHSLPADPVSPRRPGADRASESEQATVRHGAADLRWPGSEPSDRGDEPVRPRSGGLSWDSDPIAQKLTPQSVSSALAEKKRRDLPIGTIVAVAAVIVAFIAVGVAIVVVRGGGGEGGTGPTAEAIDGLSCPATQDGAVTVGNGAGDTTSGPDAVLGFQNAFYVQRSGSAAREFVASDSPAISSAETIQGGIDEQIPAGTQHCVRITERTANTFDVDLTERRPNGVTTVYKQTVTTVERDGKTLLWVIEDRR</sequence>
<evidence type="ECO:0000256" key="2">
    <source>
        <dbReference type="SAM" id="Phobius"/>
    </source>
</evidence>
<organism evidence="4 5">
    <name type="scientific">Nocardia carnea</name>
    <dbReference type="NCBI Taxonomy" id="37328"/>
    <lineage>
        <taxon>Bacteria</taxon>
        <taxon>Bacillati</taxon>
        <taxon>Actinomycetota</taxon>
        <taxon>Actinomycetes</taxon>
        <taxon>Mycobacteriales</taxon>
        <taxon>Nocardiaceae</taxon>
        <taxon>Nocardia</taxon>
    </lineage>
</organism>
<dbReference type="EMBL" id="JBIRUQ010000014">
    <property type="protein sequence ID" value="MFI1465240.1"/>
    <property type="molecule type" value="Genomic_DNA"/>
</dbReference>
<evidence type="ECO:0000256" key="1">
    <source>
        <dbReference type="SAM" id="MobiDB-lite"/>
    </source>
</evidence>
<feature type="compositionally biased region" description="Basic and acidic residues" evidence="1">
    <location>
        <begin position="164"/>
        <end position="173"/>
    </location>
</feature>
<name>A0ABW7TW37_9NOCA</name>
<dbReference type="GeneID" id="93503785"/>
<feature type="compositionally biased region" description="Basic and acidic residues" evidence="1">
    <location>
        <begin position="1"/>
        <end position="16"/>
    </location>
</feature>
<dbReference type="InterPro" id="IPR058489">
    <property type="entry name" value="DUF8176"/>
</dbReference>
<reference evidence="4 5" key="1">
    <citation type="submission" date="2024-10" db="EMBL/GenBank/DDBJ databases">
        <title>The Natural Products Discovery Center: Release of the First 8490 Sequenced Strains for Exploring Actinobacteria Biosynthetic Diversity.</title>
        <authorList>
            <person name="Kalkreuter E."/>
            <person name="Kautsar S.A."/>
            <person name="Yang D."/>
            <person name="Bader C.D."/>
            <person name="Teijaro C.N."/>
            <person name="Fluegel L."/>
            <person name="Davis C.M."/>
            <person name="Simpson J.R."/>
            <person name="Lauterbach L."/>
            <person name="Steele A.D."/>
            <person name="Gui C."/>
            <person name="Meng S."/>
            <person name="Li G."/>
            <person name="Viehrig K."/>
            <person name="Ye F."/>
            <person name="Su P."/>
            <person name="Kiefer A.F."/>
            <person name="Nichols A."/>
            <person name="Cepeda A.J."/>
            <person name="Yan W."/>
            <person name="Fan B."/>
            <person name="Jiang Y."/>
            <person name="Adhikari A."/>
            <person name="Zheng C.-J."/>
            <person name="Schuster L."/>
            <person name="Cowan T.M."/>
            <person name="Smanski M.J."/>
            <person name="Chevrette M.G."/>
            <person name="De Carvalho L.P.S."/>
            <person name="Shen B."/>
        </authorList>
    </citation>
    <scope>NUCLEOTIDE SEQUENCE [LARGE SCALE GENOMIC DNA]</scope>
    <source>
        <strain evidence="4 5">NPDC020568</strain>
    </source>
</reference>
<accession>A0ABW7TW37</accession>
<evidence type="ECO:0000313" key="4">
    <source>
        <dbReference type="EMBL" id="MFI1465240.1"/>
    </source>
</evidence>
<evidence type="ECO:0000259" key="3">
    <source>
        <dbReference type="Pfam" id="PF26527"/>
    </source>
</evidence>
<keyword evidence="5" id="KW-1185">Reference proteome</keyword>
<feature type="domain" description="DUF8176" evidence="3">
    <location>
        <begin position="252"/>
        <end position="370"/>
    </location>
</feature>
<comment type="caution">
    <text evidence="4">The sequence shown here is derived from an EMBL/GenBank/DDBJ whole genome shotgun (WGS) entry which is preliminary data.</text>
</comment>
<gene>
    <name evidence="4" type="ORF">ACH4WX_31400</name>
</gene>
<dbReference type="RefSeq" id="WP_033244355.1">
    <property type="nucleotide sequence ID" value="NZ_JBIRUQ010000014.1"/>
</dbReference>
<dbReference type="Proteomes" id="UP001611263">
    <property type="component" value="Unassembled WGS sequence"/>
</dbReference>
<feature type="region of interest" description="Disordered" evidence="1">
    <location>
        <begin position="1"/>
        <end position="188"/>
    </location>
</feature>
<keyword evidence="2" id="KW-1133">Transmembrane helix</keyword>
<dbReference type="Pfam" id="PF26527">
    <property type="entry name" value="DUF8176"/>
    <property type="match status" value="1"/>
</dbReference>
<evidence type="ECO:0000313" key="5">
    <source>
        <dbReference type="Proteomes" id="UP001611263"/>
    </source>
</evidence>
<proteinExistence type="predicted"/>
<keyword evidence="2" id="KW-0472">Membrane</keyword>
<feature type="compositionally biased region" description="Pro residues" evidence="1">
    <location>
        <begin position="79"/>
        <end position="92"/>
    </location>
</feature>
<feature type="compositionally biased region" description="Low complexity" evidence="1">
    <location>
        <begin position="17"/>
        <end position="27"/>
    </location>
</feature>
<keyword evidence="2" id="KW-0812">Transmembrane</keyword>